<evidence type="ECO:0000313" key="7">
    <source>
        <dbReference type="Proteomes" id="UP000193224"/>
    </source>
</evidence>
<dbReference type="InterPro" id="IPR023352">
    <property type="entry name" value="MAPEG-like_dom_sf"/>
</dbReference>
<evidence type="ECO:0000256" key="5">
    <source>
        <dbReference type="SAM" id="Phobius"/>
    </source>
</evidence>
<protein>
    <submittedName>
        <fullName evidence="6">Inner membrane protein YecN</fullName>
    </submittedName>
</protein>
<evidence type="ECO:0000256" key="2">
    <source>
        <dbReference type="ARBA" id="ARBA00022692"/>
    </source>
</evidence>
<dbReference type="InterPro" id="IPR001129">
    <property type="entry name" value="Membr-assoc_MAPEG"/>
</dbReference>
<keyword evidence="2 5" id="KW-0812">Transmembrane</keyword>
<dbReference type="EMBL" id="FWXB01000002">
    <property type="protein sequence ID" value="SMC10825.1"/>
    <property type="molecule type" value="Genomic_DNA"/>
</dbReference>
<dbReference type="Proteomes" id="UP000193224">
    <property type="component" value="Unassembled WGS sequence"/>
</dbReference>
<dbReference type="GO" id="GO:0016020">
    <property type="term" value="C:membrane"/>
    <property type="evidence" value="ECO:0007669"/>
    <property type="project" value="UniProtKB-SubCell"/>
</dbReference>
<dbReference type="Gene3D" id="1.20.120.550">
    <property type="entry name" value="Membrane associated eicosanoid/glutathione metabolism-like domain"/>
    <property type="match status" value="1"/>
</dbReference>
<feature type="transmembrane region" description="Helical" evidence="5">
    <location>
        <begin position="73"/>
        <end position="95"/>
    </location>
</feature>
<dbReference type="AlphaFoldDB" id="A0A1X7BMH7"/>
<keyword evidence="4 5" id="KW-0472">Membrane</keyword>
<dbReference type="PANTHER" id="PTHR35814">
    <property type="match status" value="1"/>
</dbReference>
<feature type="transmembrane region" description="Helical" evidence="5">
    <location>
        <begin position="6"/>
        <end position="26"/>
    </location>
</feature>
<sequence>MSLTITPLYGGLIGLLLVFLSARVILRMRAAHVSLGDGEDKNLLKRMRVQANCAEYAPIGLILLAMAELQGAPVWVLHLLGVMLLAGRLIHAFGLGSTPQVMPMRQVGMVLTFLMLLLTALANIGHALS</sequence>
<feature type="transmembrane region" description="Helical" evidence="5">
    <location>
        <begin position="107"/>
        <end position="128"/>
    </location>
</feature>
<dbReference type="SUPFAM" id="SSF161084">
    <property type="entry name" value="MAPEG domain-like"/>
    <property type="match status" value="1"/>
</dbReference>
<dbReference type="Pfam" id="PF01124">
    <property type="entry name" value="MAPEG"/>
    <property type="match status" value="1"/>
</dbReference>
<dbReference type="PANTHER" id="PTHR35814:SF1">
    <property type="entry name" value="GLUTATHIONE S-TRANSFERASE-RELATED"/>
    <property type="match status" value="1"/>
</dbReference>
<keyword evidence="3 5" id="KW-1133">Transmembrane helix</keyword>
<proteinExistence type="predicted"/>
<comment type="subcellular location">
    <subcellularLocation>
        <location evidence="1">Membrane</location>
    </subcellularLocation>
</comment>
<gene>
    <name evidence="6" type="primary">yecN</name>
    <name evidence="6" type="ORF">ROA7745_00633</name>
</gene>
<organism evidence="6 7">
    <name type="scientific">Roseovarius aestuarii</name>
    <dbReference type="NCBI Taxonomy" id="475083"/>
    <lineage>
        <taxon>Bacteria</taxon>
        <taxon>Pseudomonadati</taxon>
        <taxon>Pseudomonadota</taxon>
        <taxon>Alphaproteobacteria</taxon>
        <taxon>Rhodobacterales</taxon>
        <taxon>Roseobacteraceae</taxon>
        <taxon>Roseovarius</taxon>
    </lineage>
</organism>
<accession>A0A1X7BMH7</accession>
<evidence type="ECO:0000256" key="3">
    <source>
        <dbReference type="ARBA" id="ARBA00022989"/>
    </source>
</evidence>
<dbReference type="RefSeq" id="WP_085798813.1">
    <property type="nucleotide sequence ID" value="NZ_FWXB01000002.1"/>
</dbReference>
<evidence type="ECO:0000256" key="4">
    <source>
        <dbReference type="ARBA" id="ARBA00023136"/>
    </source>
</evidence>
<dbReference type="OrthoDB" id="7619858at2"/>
<evidence type="ECO:0000256" key="1">
    <source>
        <dbReference type="ARBA" id="ARBA00004370"/>
    </source>
</evidence>
<evidence type="ECO:0000313" key="6">
    <source>
        <dbReference type="EMBL" id="SMC10825.1"/>
    </source>
</evidence>
<name>A0A1X7BMH7_9RHOB</name>
<keyword evidence="7" id="KW-1185">Reference proteome</keyword>
<reference evidence="6 7" key="1">
    <citation type="submission" date="2017-03" db="EMBL/GenBank/DDBJ databases">
        <authorList>
            <person name="Afonso C.L."/>
            <person name="Miller P.J."/>
            <person name="Scott M.A."/>
            <person name="Spackman E."/>
            <person name="Goraichik I."/>
            <person name="Dimitrov K.M."/>
            <person name="Suarez D.L."/>
            <person name="Swayne D.E."/>
        </authorList>
    </citation>
    <scope>NUCLEOTIDE SEQUENCE [LARGE SCALE GENOMIC DNA]</scope>
    <source>
        <strain evidence="6 7">CECT 7745</strain>
    </source>
</reference>